<evidence type="ECO:0008006" key="4">
    <source>
        <dbReference type="Google" id="ProtNLM"/>
    </source>
</evidence>
<dbReference type="AlphaFoldDB" id="A0AAJ5RTL6"/>
<protein>
    <recommendedName>
        <fullName evidence="4">Methyl-accepting chemotaxis protein</fullName>
    </recommendedName>
</protein>
<dbReference type="Proteomes" id="UP001219585">
    <property type="component" value="Chromosome"/>
</dbReference>
<reference evidence="2" key="1">
    <citation type="submission" date="2022-11" db="EMBL/GenBank/DDBJ databases">
        <title>Lysinibacillus irui.</title>
        <authorList>
            <person name="Akintayo S.O."/>
        </authorList>
    </citation>
    <scope>NUCLEOTIDE SEQUENCE</scope>
    <source>
        <strain evidence="2">IRB4-01</strain>
    </source>
</reference>
<keyword evidence="1" id="KW-1133">Transmembrane helix</keyword>
<evidence type="ECO:0000256" key="1">
    <source>
        <dbReference type="SAM" id="Phobius"/>
    </source>
</evidence>
<sequence>MKKLFSSFKGKLYTLFALVLLIPVISVGSLSYLSAKDSIKEEILFSANESVGILNKLIDKTISEKMDEINVFSSEVDAQQYEQAQASIVSKLQQYTKLNPDVLSVYIGMNNGDFTQSLD</sequence>
<keyword evidence="1" id="KW-0472">Membrane</keyword>
<dbReference type="RefSeq" id="WP_274796642.1">
    <property type="nucleotide sequence ID" value="NZ_CP113527.1"/>
</dbReference>
<dbReference type="KEGG" id="liu:OU989_08185"/>
<proteinExistence type="predicted"/>
<name>A0AAJ5RTL6_9BACI</name>
<accession>A0AAJ5RTL6</accession>
<organism evidence="2 3">
    <name type="scientific">Lysinibacillus irui</name>
    <dbReference type="NCBI Taxonomy" id="2998077"/>
    <lineage>
        <taxon>Bacteria</taxon>
        <taxon>Bacillati</taxon>
        <taxon>Bacillota</taxon>
        <taxon>Bacilli</taxon>
        <taxon>Bacillales</taxon>
        <taxon>Bacillaceae</taxon>
        <taxon>Lysinibacillus</taxon>
    </lineage>
</organism>
<keyword evidence="1" id="KW-0812">Transmembrane</keyword>
<gene>
    <name evidence="2" type="ORF">OU989_08185</name>
</gene>
<dbReference type="EMBL" id="CP113527">
    <property type="protein sequence ID" value="WDV08448.1"/>
    <property type="molecule type" value="Genomic_DNA"/>
</dbReference>
<feature type="transmembrane region" description="Helical" evidence="1">
    <location>
        <begin position="12"/>
        <end position="33"/>
    </location>
</feature>
<evidence type="ECO:0000313" key="3">
    <source>
        <dbReference type="Proteomes" id="UP001219585"/>
    </source>
</evidence>
<evidence type="ECO:0000313" key="2">
    <source>
        <dbReference type="EMBL" id="WDV08448.1"/>
    </source>
</evidence>